<proteinExistence type="predicted"/>
<dbReference type="Proteomes" id="UP000694552">
    <property type="component" value="Unplaced"/>
</dbReference>
<sequence>MALKPCTYPLPETRFLHAGRLVYKFKIRYVFSGLESVVTICPCCLHCYPSFHRFLLTSCFLGSHPLSGSSGRDAHLFSILHHFFEMKSLARLGSYQTDIIEPQSIRLTRRSQ</sequence>
<organism evidence="1 2">
    <name type="scientific">Otus sunia</name>
    <name type="common">Oriental scops-owl</name>
    <dbReference type="NCBI Taxonomy" id="257818"/>
    <lineage>
        <taxon>Eukaryota</taxon>
        <taxon>Metazoa</taxon>
        <taxon>Chordata</taxon>
        <taxon>Craniata</taxon>
        <taxon>Vertebrata</taxon>
        <taxon>Euteleostomi</taxon>
        <taxon>Archelosauria</taxon>
        <taxon>Archosauria</taxon>
        <taxon>Dinosauria</taxon>
        <taxon>Saurischia</taxon>
        <taxon>Theropoda</taxon>
        <taxon>Coelurosauria</taxon>
        <taxon>Aves</taxon>
        <taxon>Neognathae</taxon>
        <taxon>Neoaves</taxon>
        <taxon>Telluraves</taxon>
        <taxon>Strigiformes</taxon>
        <taxon>Strigidae</taxon>
        <taxon>Otus</taxon>
    </lineage>
</organism>
<dbReference type="InterPro" id="IPR027816">
    <property type="entry name" value="MAJIN"/>
</dbReference>
<reference evidence="1" key="2">
    <citation type="submission" date="2025-09" db="UniProtKB">
        <authorList>
            <consortium name="Ensembl"/>
        </authorList>
    </citation>
    <scope>IDENTIFICATION</scope>
</reference>
<dbReference type="Ensembl" id="ENSOSUT00000017707.1">
    <property type="protein sequence ID" value="ENSOSUP00000017124.1"/>
    <property type="gene ID" value="ENSOSUG00000012176.1"/>
</dbReference>
<dbReference type="AlphaFoldDB" id="A0A8C8B8B5"/>
<name>A0A8C8B8B5_9STRI</name>
<accession>A0A8C8B8B5</accession>
<protein>
    <submittedName>
        <fullName evidence="1">Uncharacterized protein</fullName>
    </submittedName>
</protein>
<evidence type="ECO:0000313" key="2">
    <source>
        <dbReference type="Proteomes" id="UP000694552"/>
    </source>
</evidence>
<dbReference type="GO" id="GO:0003677">
    <property type="term" value="F:DNA binding"/>
    <property type="evidence" value="ECO:0007669"/>
    <property type="project" value="InterPro"/>
</dbReference>
<keyword evidence="2" id="KW-1185">Reference proteome</keyword>
<evidence type="ECO:0000313" key="1">
    <source>
        <dbReference type="Ensembl" id="ENSOSUP00000017124.1"/>
    </source>
</evidence>
<reference evidence="1" key="1">
    <citation type="submission" date="2025-08" db="UniProtKB">
        <authorList>
            <consortium name="Ensembl"/>
        </authorList>
    </citation>
    <scope>IDENTIFICATION</scope>
</reference>
<dbReference type="Pfam" id="PF15077">
    <property type="entry name" value="MAJIN"/>
    <property type="match status" value="1"/>
</dbReference>